<feature type="domain" description="K Homology" evidence="2">
    <location>
        <begin position="746"/>
        <end position="809"/>
    </location>
</feature>
<dbReference type="GO" id="GO:0070475">
    <property type="term" value="P:rRNA base methylation"/>
    <property type="evidence" value="ECO:0007669"/>
    <property type="project" value="InterPro"/>
</dbReference>
<sequence>MQVGCALEETDEGGGVMEESSEVNAQAGDMLEGGCGQEETDEGGGVMEESSEVNTQGGDMLEGGCGHEQTDDGKREQGVGNDAPVTTENGDSVMGEDGLQGSGGGVALALSGVVENEQGAQDNGGNLKLQGESPTGDASVEQEKEQEKVSDEKQEEGVQGVAKSADDVKMERVTGDVKMEGGAAADPAAEASQASSLNTSVAMEAPQNIPPKHPSVKSSKGAASIDDAIEIGDSDDEPPPPKRPRTQLPLKPGGSRVAKPKPSAAKRPHAEVDSIEILEDSEDEVMEIGGSPAPAQKKPKLAAARPTAATSTRARQRRPREARPPPAKESKPEINTYEGELQPPLPRSLPGLDPINRAAMRTAAREELYKLNPDSSSIANFESWAKGNVAFAVDIAHEVIAYLGRTDCHDRLAIWYAMDTLVVRHKAAFVPCFAPCLPKLLHRCMHPSADTAAAYAQLLSVWNKKSVWPPDVEAEIQALVVPKSIACSLLTLRMESENFRKDLQRFVAQASHNLTYMKQVSEAIVEQLCKAPLHRKTVIWKAIDALASGSYAFVLQIHVERLLEEHAPPYTTVFVNILQRWAYSNDIFPGSQELFTDFLKRYKKASVTAATPASSFEKPAIDPYRPGSSRAPAAPPQPAATPPKAVIPPKTEPSPTPQPPAAEPEFAPPEDEPDHHSPAAPTPDYSPPPEAEPPAAPEPVVMSPSPPKPKPQVPAPAPALVPAFERPSPSIGALLASEDVPTDSKALQEQRVPLTSEQHMCLSGRNSDGGRYIASKSGARVVLHQDAAVVSGRHKAVELAVGMIQKRLAGMKKRAYNVNAEQKDKFLANDAHILKMIAERTWTSINVTGLQIVVTGDGKNVDMSLEAVHKFFDKFSVEKLELQVTQLYTVLGMAGQRLQRIRRNTQAHIALKGRELFIEGSRKQVEDALTEINIAMASPNTTGDDPRLKLLLRGLPEDVKPTDYHQQFAKMDYVDQGWLETGRGEAVFVFGKPESVYNALNMEIRASRLKNMRILISPVNLPRGISVPSVYKSLYKTPTLLLGEGNFSFTSALAWALGTGGGMVATSDTVASEFAKHLKVDEVQKKLQFLGVKMMFEVDATSLIKGSSKDSLDIMTASGAKEFRTIVFNFPETGHSESLGSIDEDTAAEANSNLLKAFFRQARRVLTEDGQILVTMRDHSYFRKWNLSRLLGPVQLRLVHVLPFQSSVWPEYTPIHSNWDPVPHEDLEDAYTFIIMKDSAPNPTSAAARLYSICLEYAVPLGDISSDTVNALLCLHPGEEARALQQFDPLSPQTANGDLQTILSDLPLLDAPLNADCPLWPLHDRPGSAEQGESMQAFRGEMDRQYMPRQYYTARQV</sequence>
<dbReference type="InterPro" id="IPR036612">
    <property type="entry name" value="KH_dom_type_1_sf"/>
</dbReference>
<dbReference type="PANTHER" id="PTHR11538">
    <property type="entry name" value="PHENYLALANYL-TRNA SYNTHETASE"/>
    <property type="match status" value="1"/>
</dbReference>
<protein>
    <recommendedName>
        <fullName evidence="2">K Homology domain-containing protein</fullName>
    </recommendedName>
</protein>
<dbReference type="PANTHER" id="PTHR11538:SF26">
    <property type="entry name" value="FERREDOXIN-FOLD ANTICODON-BINDING DOMAIN-CONTAINING PROTEIN 1"/>
    <property type="match status" value="1"/>
</dbReference>
<evidence type="ECO:0000313" key="3">
    <source>
        <dbReference type="EMBL" id="CAE0794055.1"/>
    </source>
</evidence>
<dbReference type="SUPFAM" id="SSF48464">
    <property type="entry name" value="ENTH/VHS domain"/>
    <property type="match status" value="1"/>
</dbReference>
<feature type="compositionally biased region" description="Basic and acidic residues" evidence="1">
    <location>
        <begin position="141"/>
        <end position="156"/>
    </location>
</feature>
<dbReference type="CDD" id="cd00105">
    <property type="entry name" value="KH-I"/>
    <property type="match status" value="1"/>
</dbReference>
<feature type="compositionally biased region" description="Pro residues" evidence="1">
    <location>
        <begin position="650"/>
        <end position="662"/>
    </location>
</feature>
<feature type="compositionally biased region" description="Pro residues" evidence="1">
    <location>
        <begin position="704"/>
        <end position="719"/>
    </location>
</feature>
<dbReference type="GO" id="GO:0005737">
    <property type="term" value="C:cytoplasm"/>
    <property type="evidence" value="ECO:0007669"/>
    <property type="project" value="TreeGrafter"/>
</dbReference>
<feature type="domain" description="K Homology" evidence="2">
    <location>
        <begin position="874"/>
        <end position="937"/>
    </location>
</feature>
<dbReference type="Pfam" id="PF04818">
    <property type="entry name" value="CID"/>
    <property type="match status" value="1"/>
</dbReference>
<accession>A0A7S4CEC6</accession>
<gene>
    <name evidence="3" type="ORF">EGYM00163_LOCUS5173</name>
</gene>
<dbReference type="GO" id="GO:0003723">
    <property type="term" value="F:RNA binding"/>
    <property type="evidence" value="ECO:0007669"/>
    <property type="project" value="InterPro"/>
</dbReference>
<organism evidence="3">
    <name type="scientific">Eutreptiella gymnastica</name>
    <dbReference type="NCBI Taxonomy" id="73025"/>
    <lineage>
        <taxon>Eukaryota</taxon>
        <taxon>Discoba</taxon>
        <taxon>Euglenozoa</taxon>
        <taxon>Euglenida</taxon>
        <taxon>Spirocuta</taxon>
        <taxon>Euglenophyceae</taxon>
        <taxon>Eutreptiales</taxon>
        <taxon>Eutreptiaceae</taxon>
        <taxon>Eutreptiella</taxon>
    </lineage>
</organism>
<feature type="compositionally biased region" description="Acidic residues" evidence="1">
    <location>
        <begin position="273"/>
        <end position="286"/>
    </location>
</feature>
<feature type="compositionally biased region" description="Low complexity" evidence="1">
    <location>
        <begin position="292"/>
        <end position="313"/>
    </location>
</feature>
<feature type="compositionally biased region" description="Acidic residues" evidence="1">
    <location>
        <begin position="227"/>
        <end position="238"/>
    </location>
</feature>
<proteinExistence type="predicted"/>
<dbReference type="InterPro" id="IPR006569">
    <property type="entry name" value="CID_dom"/>
</dbReference>
<dbReference type="InterPro" id="IPR004087">
    <property type="entry name" value="KH_dom"/>
</dbReference>
<dbReference type="Pfam" id="PF10354">
    <property type="entry name" value="BMT5-like"/>
    <property type="match status" value="1"/>
</dbReference>
<dbReference type="SMART" id="SM00322">
    <property type="entry name" value="KH"/>
    <property type="match status" value="2"/>
</dbReference>
<feature type="region of interest" description="Disordered" evidence="1">
    <location>
        <begin position="1"/>
        <end position="351"/>
    </location>
</feature>
<dbReference type="PRINTS" id="PR01217">
    <property type="entry name" value="PRICHEXTENSN"/>
</dbReference>
<dbReference type="Gene3D" id="1.25.40.90">
    <property type="match status" value="1"/>
</dbReference>
<dbReference type="InterPro" id="IPR008942">
    <property type="entry name" value="ENTH_VHS"/>
</dbReference>
<feature type="compositionally biased region" description="Basic and acidic residues" evidence="1">
    <location>
        <begin position="319"/>
        <end position="332"/>
    </location>
</feature>
<feature type="compositionally biased region" description="Low complexity" evidence="1">
    <location>
        <begin position="183"/>
        <end position="196"/>
    </location>
</feature>
<feature type="compositionally biased region" description="Pro residues" evidence="1">
    <location>
        <begin position="680"/>
        <end position="697"/>
    </location>
</feature>
<evidence type="ECO:0000259" key="2">
    <source>
        <dbReference type="SMART" id="SM00322"/>
    </source>
</evidence>
<feature type="compositionally biased region" description="Basic and acidic residues" evidence="1">
    <location>
        <begin position="164"/>
        <end position="179"/>
    </location>
</feature>
<feature type="compositionally biased region" description="Basic and acidic residues" evidence="1">
    <location>
        <begin position="68"/>
        <end position="77"/>
    </location>
</feature>
<evidence type="ECO:0000256" key="1">
    <source>
        <dbReference type="SAM" id="MobiDB-lite"/>
    </source>
</evidence>
<dbReference type="GO" id="GO:0070042">
    <property type="term" value="F:rRNA (uridine-N3-)-methyltransferase activity"/>
    <property type="evidence" value="ECO:0007669"/>
    <property type="project" value="InterPro"/>
</dbReference>
<feature type="region of interest" description="Disordered" evidence="1">
    <location>
        <begin position="611"/>
        <end position="724"/>
    </location>
</feature>
<dbReference type="EMBL" id="HBJA01016181">
    <property type="protein sequence ID" value="CAE0794055.1"/>
    <property type="molecule type" value="Transcribed_RNA"/>
</dbReference>
<dbReference type="InterPro" id="IPR019446">
    <property type="entry name" value="BMT5-like"/>
</dbReference>
<dbReference type="SUPFAM" id="SSF54791">
    <property type="entry name" value="Eukaryotic type KH-domain (KH-domain type I)"/>
    <property type="match status" value="1"/>
</dbReference>
<reference evidence="3" key="1">
    <citation type="submission" date="2021-01" db="EMBL/GenBank/DDBJ databases">
        <authorList>
            <person name="Corre E."/>
            <person name="Pelletier E."/>
            <person name="Niang G."/>
            <person name="Scheremetjew M."/>
            <person name="Finn R."/>
            <person name="Kale V."/>
            <person name="Holt S."/>
            <person name="Cochrane G."/>
            <person name="Meng A."/>
            <person name="Brown T."/>
            <person name="Cohen L."/>
        </authorList>
    </citation>
    <scope>NUCLEOTIDE SEQUENCE</scope>
    <source>
        <strain evidence="3">CCMP1594</strain>
    </source>
</reference>
<name>A0A7S4CEC6_9EUGL</name>